<evidence type="ECO:0000313" key="4">
    <source>
        <dbReference type="EMBL" id="MBD8002731.1"/>
    </source>
</evidence>
<keyword evidence="5" id="KW-1185">Reference proteome</keyword>
<comment type="similarity">
    <text evidence="1">Belongs to the protease inhibitor I39 (alpha-2-macroglobulin) family. Bacterial alpha-2-macroglobulin subfamily.</text>
</comment>
<proteinExistence type="inferred from homology"/>
<dbReference type="Pfam" id="PF17973">
    <property type="entry name" value="bMG10"/>
    <property type="match status" value="1"/>
</dbReference>
<dbReference type="PROSITE" id="PS50890">
    <property type="entry name" value="PUA"/>
    <property type="match status" value="1"/>
</dbReference>
<dbReference type="Pfam" id="PF00207">
    <property type="entry name" value="A2M"/>
    <property type="match status" value="1"/>
</dbReference>
<dbReference type="PANTHER" id="PTHR40094:SF1">
    <property type="entry name" value="UBIQUITIN DOMAIN-CONTAINING PROTEIN"/>
    <property type="match status" value="1"/>
</dbReference>
<gene>
    <name evidence="4" type="ORF">H9626_10995</name>
</gene>
<keyword evidence="2" id="KW-0732">Signal</keyword>
<feature type="signal peptide" evidence="2">
    <location>
        <begin position="1"/>
        <end position="24"/>
    </location>
</feature>
<dbReference type="InterPro" id="IPR008930">
    <property type="entry name" value="Terpenoid_cyclase/PrenylTrfase"/>
</dbReference>
<sequence>MKKKIVTIGLLALFFSFFSLPQYAQTYADLWKKAETYQQKDLPKSVIEIANKIYGKAQKEKNPPQMMKAYLTRAEYRVSVTPDSLQAEIEGLKAWAQQEQDPVARGVLNSIVGYYNLDIMPENVDSAIYYFRLSLKDKEALAGVTAKEYEPLTKSRELSEKYFGDTMLDLLTRQAINRLDGYGVSMTNPDVQKTIMELYDDLIGYYVNTGNRAAELLTRISQLSYLQGNNMKYPLKKTNEEVIAQLNKWAEEYADLDVCAGVYAYLAEIYGRYEHDYVRELAAAEEGLKRYPKSEFAKELKERKRAVLLPSLSISSEWMYPGETSTLSATCRNLKGVTLELYRLNIKASSSAFAKGSEGSALIKQYGKLYSKQHFDLPATPTYRDTTITFTFQMPEAGIYVLKSRPDGQSDKTAAYEIIHLSPLQALSFPLPEGEREYYVVDRRSGQPVPGAEIAFYSIPVPGNYTPYRSFRTDGEGRVVVPKMNESMLWMNARKGEDDFMRISYVSGNTLPNVVRNEKETQFIELFTDRIIYRPGQTVYVSGVAYKQSGDEVNASEGRSFDITLRDANNREISKKQVTSDDFGGFSTEFQIPQQTLPGDFRISTENSSLYVRVEEYKRPTFDVTFTPYEKTYNAGDTVTLEGTALNFSGVPVRSAKVKYTITRSTAWFWRASGNATEIGKGETTTDSDGRFRIQAFLEEELSETNQPWESYLIYKVNAEITGGNGETQSGDISLPVGKQSIGLQIQGLQARVAREKQERICIQALNLNRQPVNTKVTCEIYAAGDKEVLKLTQTVDAQKPFVPTELYSLPSGKYRIKVSATDEQGRISKAEQEFTLFSLDETVPPIETPEWFYQDGTEFTASTPVTLYVGSSEKDVCLFYNIYSGNKRIHSERITLNNEIRKFSYIYKPEYGDGITVSFAFMRDGKLYTKQVSLRRPEPEKELTLKWDVFRDKLTPGTEETWSLTVFDKDGKPADSRLIATLYDASLDRLLENQWNFNLNFYRYTPSVYVSGLNINTHLYLYNFFGPSGEWLGIAGYHNLSQYSYLQLPSFRGYSQNSYGDRIMVRGLASSRLMKTAAPAAVAADGSFAQSNGIEQGFDIAEESMISISDLQSQVTEPSTPYVPLRENFAETAFFYPDLRTDSAGRVRIVFTMPDALTEWKFIGFAHTQQMDYGMITAKAKTSKPFMVQPNMPRFVRVGDRSVITASLNNLSMETISGKARMELLNPTDEQVVYQSEQPFTVKEGENGTVSFEFEADERFDVLICRIVAEAGKFSDGEQHYLPVLTNKQRVTETIPVQLSGEQTLSLPTDELFNGQSKTATDKRLTIELTANPEWYVVQALPVVGNPTDDNAISWVTSYYANAISAEIVRKNPAIEKVFNSWMAQGGSKETLLSNLERNQDLKNILLAETPWLAEATDETEQKRRIALLFDLNTVSQRSAQAVKKLASLQNTDGSWSWYKGMAGNRIVTTQAVELLARLKAMNIMLDAQLNTLYVKATQYLTATMELVYEQMKQREAKGEKNVLPDALSVRYLYVCALDNYVASKANPKIIAYLTGKLENRSAEYSIYEKALTAAIMQANGKTREASELIQSIKEYTIYTSEMGRYFDTPKASYSWSSYRIPTQVAAMEAIHRISPDKQMMEEMKLWLLKQKQTQAWNTPIATADAVYAFLCTSGNTFAANRDKITASVGTTRIQTLDNALDYTRHTFSGSDTEVPEIRFEKSGDGISWGAVYAQYSEDMDKIESTKGKDLSIKREYWLNDKKVSPKTPLSTGDKLTVRLTIKADRDMDFVQIKDSRAACMEPTEQLSGYRMGNGIGYYQVNRDASTEFFIDKLRKGTHIIEYTVYVDRSGTYQAGTATVQSAYAPEFGGHSESMELNVGENK</sequence>
<evidence type="ECO:0000313" key="5">
    <source>
        <dbReference type="Proteomes" id="UP000616346"/>
    </source>
</evidence>
<dbReference type="PANTHER" id="PTHR40094">
    <property type="entry name" value="ALPHA-2-MACROGLOBULIN HOMOLOG"/>
    <property type="match status" value="1"/>
</dbReference>
<name>A0ABR8VD90_9BACT</name>
<accession>A0ABR8VD90</accession>
<dbReference type="InterPro" id="IPR002890">
    <property type="entry name" value="MG2"/>
</dbReference>
<feature type="chain" id="PRO_5046422981" evidence="2">
    <location>
        <begin position="25"/>
        <end position="1884"/>
    </location>
</feature>
<dbReference type="InterPro" id="IPR051802">
    <property type="entry name" value="YfhM-like"/>
</dbReference>
<protein>
    <submittedName>
        <fullName evidence="4">Alpha-2-macroglobulin</fullName>
    </submittedName>
</protein>
<dbReference type="Gene3D" id="2.20.130.20">
    <property type="match status" value="1"/>
</dbReference>
<evidence type="ECO:0000256" key="1">
    <source>
        <dbReference type="ARBA" id="ARBA00010556"/>
    </source>
</evidence>
<dbReference type="InterPro" id="IPR001599">
    <property type="entry name" value="Macroglobln_a2"/>
</dbReference>
<dbReference type="Pfam" id="PF01835">
    <property type="entry name" value="MG2"/>
    <property type="match status" value="1"/>
</dbReference>
<feature type="domain" description="Alpha-2-macroglobulin" evidence="3">
    <location>
        <begin position="1133"/>
        <end position="1223"/>
    </location>
</feature>
<dbReference type="EMBL" id="JACSPQ010000014">
    <property type="protein sequence ID" value="MBD8002731.1"/>
    <property type="molecule type" value="Genomic_DNA"/>
</dbReference>
<evidence type="ECO:0000256" key="2">
    <source>
        <dbReference type="SAM" id="SignalP"/>
    </source>
</evidence>
<comment type="caution">
    <text evidence="4">The sequence shown here is derived from an EMBL/GenBank/DDBJ whole genome shotgun (WGS) entry which is preliminary data.</text>
</comment>
<dbReference type="Gene3D" id="1.50.10.20">
    <property type="match status" value="1"/>
</dbReference>
<dbReference type="SUPFAM" id="SSF48239">
    <property type="entry name" value="Terpenoid cyclases/Protein prenyltransferases"/>
    <property type="match status" value="1"/>
</dbReference>
<dbReference type="InterPro" id="IPR041246">
    <property type="entry name" value="Bact_MG10"/>
</dbReference>
<dbReference type="SMART" id="SM01360">
    <property type="entry name" value="A2M"/>
    <property type="match status" value="1"/>
</dbReference>
<dbReference type="Gene3D" id="2.60.40.1930">
    <property type="match status" value="1"/>
</dbReference>
<dbReference type="Proteomes" id="UP000616346">
    <property type="component" value="Unassembled WGS sequence"/>
</dbReference>
<evidence type="ECO:0000259" key="3">
    <source>
        <dbReference type="SMART" id="SM01360"/>
    </source>
</evidence>
<dbReference type="RefSeq" id="WP_191710499.1">
    <property type="nucleotide sequence ID" value="NZ_JACSPQ010000014.1"/>
</dbReference>
<organism evidence="4 5">
    <name type="scientific">Phocaeicola faecium</name>
    <dbReference type="NCBI Taxonomy" id="2762213"/>
    <lineage>
        <taxon>Bacteria</taxon>
        <taxon>Pseudomonadati</taxon>
        <taxon>Bacteroidota</taxon>
        <taxon>Bacteroidia</taxon>
        <taxon>Bacteroidales</taxon>
        <taxon>Bacteroidaceae</taxon>
        <taxon>Phocaeicola</taxon>
    </lineage>
</organism>
<reference evidence="4 5" key="1">
    <citation type="submission" date="2020-08" db="EMBL/GenBank/DDBJ databases">
        <title>A Genomic Blueprint of the Chicken Gut Microbiome.</title>
        <authorList>
            <person name="Gilroy R."/>
            <person name="Ravi A."/>
            <person name="Getino M."/>
            <person name="Pursley I."/>
            <person name="Horton D.L."/>
            <person name="Alikhan N.-F."/>
            <person name="Baker D."/>
            <person name="Gharbi K."/>
            <person name="Hall N."/>
            <person name="Watson M."/>
            <person name="Adriaenssens E.M."/>
            <person name="Foster-Nyarko E."/>
            <person name="Jarju S."/>
            <person name="Secka A."/>
            <person name="Antonio M."/>
            <person name="Oren A."/>
            <person name="Chaudhuri R."/>
            <person name="La Ragione R.M."/>
            <person name="Hildebrand F."/>
            <person name="Pallen M.J."/>
        </authorList>
    </citation>
    <scope>NUCLEOTIDE SEQUENCE [LARGE SCALE GENOMIC DNA]</scope>
    <source>
        <strain evidence="4 5">Sa1YUN3</strain>
    </source>
</reference>